<organism evidence="1">
    <name type="scientific">Anguilla anguilla</name>
    <name type="common">European freshwater eel</name>
    <name type="synonym">Muraena anguilla</name>
    <dbReference type="NCBI Taxonomy" id="7936"/>
    <lineage>
        <taxon>Eukaryota</taxon>
        <taxon>Metazoa</taxon>
        <taxon>Chordata</taxon>
        <taxon>Craniata</taxon>
        <taxon>Vertebrata</taxon>
        <taxon>Euteleostomi</taxon>
        <taxon>Actinopterygii</taxon>
        <taxon>Neopterygii</taxon>
        <taxon>Teleostei</taxon>
        <taxon>Anguilliformes</taxon>
        <taxon>Anguillidae</taxon>
        <taxon>Anguilla</taxon>
    </lineage>
</organism>
<reference evidence="1" key="2">
    <citation type="journal article" date="2015" name="Fish Shellfish Immunol.">
        <title>Early steps in the European eel (Anguilla anguilla)-Vibrio vulnificus interaction in the gills: Role of the RtxA13 toxin.</title>
        <authorList>
            <person name="Callol A."/>
            <person name="Pajuelo D."/>
            <person name="Ebbesson L."/>
            <person name="Teles M."/>
            <person name="MacKenzie S."/>
            <person name="Amaro C."/>
        </authorList>
    </citation>
    <scope>NUCLEOTIDE SEQUENCE</scope>
</reference>
<proteinExistence type="predicted"/>
<accession>A0A0E9SFD0</accession>
<evidence type="ECO:0000313" key="1">
    <source>
        <dbReference type="EMBL" id="JAH39375.1"/>
    </source>
</evidence>
<reference evidence="1" key="1">
    <citation type="submission" date="2014-11" db="EMBL/GenBank/DDBJ databases">
        <authorList>
            <person name="Amaro Gonzalez C."/>
        </authorList>
    </citation>
    <scope>NUCLEOTIDE SEQUENCE</scope>
</reference>
<dbReference type="EMBL" id="GBXM01069202">
    <property type="protein sequence ID" value="JAH39375.1"/>
    <property type="molecule type" value="Transcribed_RNA"/>
</dbReference>
<sequence length="94" mass="10901">MKCRHKDAALQSSEILILDMKTKFLHNLQISYHYTYKIYSTATFIPLCSILYESFKYRLCSLFLPVAVQVSMGGGNIKGVKRSFHFHFSWNSSL</sequence>
<name>A0A0E9SFD0_ANGAN</name>
<dbReference type="AlphaFoldDB" id="A0A0E9SFD0"/>
<protein>
    <submittedName>
        <fullName evidence="1">Uncharacterized protein</fullName>
    </submittedName>
</protein>